<keyword evidence="8" id="KW-1185">Reference proteome</keyword>
<dbReference type="CDD" id="cd11010">
    <property type="entry name" value="S1-P1_nuclease"/>
    <property type="match status" value="1"/>
</dbReference>
<dbReference type="PANTHER" id="PTHR33146">
    <property type="entry name" value="ENDONUCLEASE 4"/>
    <property type="match status" value="1"/>
</dbReference>
<sequence>MAASLSELDSQVSMQFRLLCASLIGAGSLVFSSSAFAWGPYGHAIVADIAQERLTPQAQKAVTALLALENHQTLDQVASWPDTIGHVPKKKGGLPETLKWHYVDIDVSHPAYDQARDCPDHACVVEKLPEETKILADTHASAQDRLVALKWVVHLMGDIHQPLHAAERNKDMGGNAIRLTYFGDNANGHMNLHSLWDEGVMDHEADLHVGPFYSIDAARAKKEADRLGALITPDETKYWVQDLDGGDVYNATVDWADESHSLARSVAYGALPANKGADIGKDYTALTWPIIELRLEQAGVRLAAVLNTALNGG</sequence>
<dbReference type="InterPro" id="IPR003154">
    <property type="entry name" value="S1/P1nuclease"/>
</dbReference>
<keyword evidence="4" id="KW-0378">Hydrolase</keyword>
<dbReference type="GO" id="GO:0046872">
    <property type="term" value="F:metal ion binding"/>
    <property type="evidence" value="ECO:0007669"/>
    <property type="project" value="UniProtKB-KW"/>
</dbReference>
<dbReference type="Pfam" id="PF02265">
    <property type="entry name" value="S1-P1_nuclease"/>
    <property type="match status" value="1"/>
</dbReference>
<dbReference type="GO" id="GO:0016788">
    <property type="term" value="F:hydrolase activity, acting on ester bonds"/>
    <property type="evidence" value="ECO:0007669"/>
    <property type="project" value="InterPro"/>
</dbReference>
<keyword evidence="6" id="KW-0325">Glycoprotein</keyword>
<keyword evidence="3 7" id="KW-0255">Endonuclease</keyword>
<name>A0AA37SHG9_9PROT</name>
<evidence type="ECO:0000256" key="2">
    <source>
        <dbReference type="ARBA" id="ARBA00022723"/>
    </source>
</evidence>
<comment type="caution">
    <text evidence="7">The sequence shown here is derived from an EMBL/GenBank/DDBJ whole genome shotgun (WGS) entry which is preliminary data.</text>
</comment>
<gene>
    <name evidence="7" type="ORF">GCM10007872_08000</name>
</gene>
<dbReference type="GO" id="GO:0006308">
    <property type="term" value="P:DNA catabolic process"/>
    <property type="evidence" value="ECO:0007669"/>
    <property type="project" value="InterPro"/>
</dbReference>
<organism evidence="7 8">
    <name type="scientific">Gluconobacter sphaericus NBRC 12467</name>
    <dbReference type="NCBI Taxonomy" id="1307951"/>
    <lineage>
        <taxon>Bacteria</taxon>
        <taxon>Pseudomonadati</taxon>
        <taxon>Pseudomonadota</taxon>
        <taxon>Alphaproteobacteria</taxon>
        <taxon>Acetobacterales</taxon>
        <taxon>Acetobacteraceae</taxon>
        <taxon>Gluconobacter</taxon>
    </lineage>
</organism>
<protein>
    <submittedName>
        <fullName evidence="7">Endonuclease</fullName>
    </submittedName>
</protein>
<dbReference type="GO" id="GO:0004519">
    <property type="term" value="F:endonuclease activity"/>
    <property type="evidence" value="ECO:0007669"/>
    <property type="project" value="UniProtKB-KW"/>
</dbReference>
<evidence type="ECO:0000313" key="8">
    <source>
        <dbReference type="Proteomes" id="UP001156708"/>
    </source>
</evidence>
<evidence type="ECO:0000256" key="4">
    <source>
        <dbReference type="ARBA" id="ARBA00022801"/>
    </source>
</evidence>
<dbReference type="EMBL" id="BSNZ01000003">
    <property type="protein sequence ID" value="GLQ83892.1"/>
    <property type="molecule type" value="Genomic_DNA"/>
</dbReference>
<dbReference type="Proteomes" id="UP001156708">
    <property type="component" value="Unassembled WGS sequence"/>
</dbReference>
<evidence type="ECO:0000256" key="3">
    <source>
        <dbReference type="ARBA" id="ARBA00022759"/>
    </source>
</evidence>
<dbReference type="PANTHER" id="PTHR33146:SF26">
    <property type="entry name" value="ENDONUCLEASE 4"/>
    <property type="match status" value="1"/>
</dbReference>
<evidence type="ECO:0000256" key="5">
    <source>
        <dbReference type="ARBA" id="ARBA00023157"/>
    </source>
</evidence>
<proteinExistence type="predicted"/>
<keyword evidence="1" id="KW-0540">Nuclease</keyword>
<keyword evidence="2" id="KW-0479">Metal-binding</keyword>
<evidence type="ECO:0000313" key="7">
    <source>
        <dbReference type="EMBL" id="GLQ83892.1"/>
    </source>
</evidence>
<dbReference type="Gene3D" id="1.10.575.10">
    <property type="entry name" value="P1 Nuclease"/>
    <property type="match status" value="1"/>
</dbReference>
<evidence type="ECO:0000256" key="6">
    <source>
        <dbReference type="ARBA" id="ARBA00023180"/>
    </source>
</evidence>
<reference evidence="8" key="1">
    <citation type="journal article" date="2019" name="Int. J. Syst. Evol. Microbiol.">
        <title>The Global Catalogue of Microorganisms (GCM) 10K type strain sequencing project: providing services to taxonomists for standard genome sequencing and annotation.</title>
        <authorList>
            <consortium name="The Broad Institute Genomics Platform"/>
            <consortium name="The Broad Institute Genome Sequencing Center for Infectious Disease"/>
            <person name="Wu L."/>
            <person name="Ma J."/>
        </authorList>
    </citation>
    <scope>NUCLEOTIDE SEQUENCE [LARGE SCALE GENOMIC DNA]</scope>
    <source>
        <strain evidence="8">NBRC 12467</strain>
    </source>
</reference>
<dbReference type="SUPFAM" id="SSF48537">
    <property type="entry name" value="Phospholipase C/P1 nuclease"/>
    <property type="match status" value="1"/>
</dbReference>
<accession>A0AA37SHG9</accession>
<dbReference type="InterPro" id="IPR008947">
    <property type="entry name" value="PLipase_C/P1_nuclease_dom_sf"/>
</dbReference>
<dbReference type="GO" id="GO:0003676">
    <property type="term" value="F:nucleic acid binding"/>
    <property type="evidence" value="ECO:0007669"/>
    <property type="project" value="InterPro"/>
</dbReference>
<keyword evidence="5" id="KW-1015">Disulfide bond</keyword>
<dbReference type="AlphaFoldDB" id="A0AA37SHG9"/>
<evidence type="ECO:0000256" key="1">
    <source>
        <dbReference type="ARBA" id="ARBA00022722"/>
    </source>
</evidence>